<protein>
    <recommendedName>
        <fullName evidence="3">Metal-binding protein</fullName>
    </recommendedName>
</protein>
<proteinExistence type="predicted"/>
<comment type="caution">
    <text evidence="1">The sequence shown here is derived from an EMBL/GenBank/DDBJ whole genome shotgun (WGS) entry which is preliminary data.</text>
</comment>
<name>A0A9D9I2F8_9BACT</name>
<dbReference type="Proteomes" id="UP000823597">
    <property type="component" value="Unassembled WGS sequence"/>
</dbReference>
<organism evidence="1 2">
    <name type="scientific">Candidatus Merdivivens pullistercoris</name>
    <dbReference type="NCBI Taxonomy" id="2840873"/>
    <lineage>
        <taxon>Bacteria</taxon>
        <taxon>Pseudomonadati</taxon>
        <taxon>Bacteroidota</taxon>
        <taxon>Bacteroidia</taxon>
        <taxon>Bacteroidales</taxon>
        <taxon>Muribaculaceae</taxon>
        <taxon>Muribaculaceae incertae sedis</taxon>
        <taxon>Candidatus Merdivivens</taxon>
    </lineage>
</organism>
<evidence type="ECO:0000313" key="2">
    <source>
        <dbReference type="Proteomes" id="UP000823597"/>
    </source>
</evidence>
<dbReference type="AlphaFoldDB" id="A0A9D9I2F8"/>
<reference evidence="1" key="2">
    <citation type="journal article" date="2021" name="PeerJ">
        <title>Extensive microbial diversity within the chicken gut microbiome revealed by metagenomics and culture.</title>
        <authorList>
            <person name="Gilroy R."/>
            <person name="Ravi A."/>
            <person name="Getino M."/>
            <person name="Pursley I."/>
            <person name="Horton D.L."/>
            <person name="Alikhan N.F."/>
            <person name="Baker D."/>
            <person name="Gharbi K."/>
            <person name="Hall N."/>
            <person name="Watson M."/>
            <person name="Adriaenssens E.M."/>
            <person name="Foster-Nyarko E."/>
            <person name="Jarju S."/>
            <person name="Secka A."/>
            <person name="Antonio M."/>
            <person name="Oren A."/>
            <person name="Chaudhuri R.R."/>
            <person name="La Ragione R."/>
            <person name="Hildebrand F."/>
            <person name="Pallen M.J."/>
        </authorList>
    </citation>
    <scope>NUCLEOTIDE SEQUENCE</scope>
    <source>
        <strain evidence="1">10037</strain>
    </source>
</reference>
<evidence type="ECO:0008006" key="3">
    <source>
        <dbReference type="Google" id="ProtNLM"/>
    </source>
</evidence>
<dbReference type="InterPro" id="IPR019271">
    <property type="entry name" value="DUF2284_metal-binding"/>
</dbReference>
<dbReference type="Pfam" id="PF10050">
    <property type="entry name" value="DUF2284"/>
    <property type="match status" value="1"/>
</dbReference>
<dbReference type="EMBL" id="JADIME010000020">
    <property type="protein sequence ID" value="MBO8464744.1"/>
    <property type="molecule type" value="Genomic_DNA"/>
</dbReference>
<sequence length="254" mass="27556">MEKEYSVVLPMADYIREFRDAGRFIEYCKACGQYGTCWACPPFDFDTDKVLGRYDSILLVAVKTDVSSGPGKTADPESLPDKCGIADCADSVRTGMPVSGKSGGVVTGVDVCPDNEMRMRLLDRVRVVMDKRLLEKEAELHGMAFFAGTCMLCGDPCYPDDALSGQEVLSGSGETCWRDGCTRRRGLPCRHPGKVRPSLEAFGFDLVNTARELFGIELQWGGGKVGGDGYVTGGHDSNIVSVPEYYVLVGAVAY</sequence>
<evidence type="ECO:0000313" key="1">
    <source>
        <dbReference type="EMBL" id="MBO8464744.1"/>
    </source>
</evidence>
<gene>
    <name evidence="1" type="ORF">IAB93_01950</name>
</gene>
<reference evidence="1" key="1">
    <citation type="submission" date="2020-10" db="EMBL/GenBank/DDBJ databases">
        <authorList>
            <person name="Gilroy R."/>
        </authorList>
    </citation>
    <scope>NUCLEOTIDE SEQUENCE</scope>
    <source>
        <strain evidence="1">10037</strain>
    </source>
</reference>
<accession>A0A9D9I2F8</accession>